<evidence type="ECO:0000313" key="1">
    <source>
        <dbReference type="EMBL" id="WJJ55375.1"/>
    </source>
</evidence>
<protein>
    <submittedName>
        <fullName evidence="1">Uncharacterized protein</fullName>
    </submittedName>
</protein>
<organism evidence="1">
    <name type="scientific">Alicyclobacillus phage KKP_3916</name>
    <dbReference type="NCBI Taxonomy" id="3040651"/>
    <lineage>
        <taxon>Viruses</taxon>
        <taxon>Duplodnaviria</taxon>
        <taxon>Heunggongvirae</taxon>
        <taxon>Uroviricota</taxon>
        <taxon>Caudoviricetes</taxon>
    </lineage>
</organism>
<proteinExistence type="predicted"/>
<gene>
    <name evidence="1" type="ORF">QB910_000131</name>
</gene>
<sequence>MKLNEALQMAQRLSSSGDFDGDVVLVVQDVESVRQGKKSLLDCYLVCGVDDIPEFGIVVEHFSIRR</sequence>
<dbReference type="EMBL" id="OQ846916">
    <property type="protein sequence ID" value="WJJ55375.1"/>
    <property type="molecule type" value="Genomic_DNA"/>
</dbReference>
<name>A0AAT9V7V5_9CAUD</name>
<reference evidence="1" key="1">
    <citation type="submission" date="2023-04" db="EMBL/GenBank/DDBJ databases">
        <title>Characterization and genome study of newly isolated Alicyclobacillus-specific phaga.</title>
        <authorList>
            <person name="Shymialevich D."/>
            <person name="Wojcicki M."/>
            <person name="Srednicka P."/>
            <person name="Swider O."/>
        </authorList>
    </citation>
    <scope>NUCLEOTIDE SEQUENCE</scope>
</reference>
<accession>A0AAT9V7V5</accession>